<accession>A0AAE9EX85</accession>
<dbReference type="EC" id="2.4.2.26" evidence="6"/>
<evidence type="ECO:0000256" key="13">
    <source>
        <dbReference type="ARBA" id="ARBA00022989"/>
    </source>
</evidence>
<comment type="subcellular location">
    <subcellularLocation>
        <location evidence="2">Endoplasmic reticulum membrane</location>
        <topology evidence="2">Single-pass type II membrane protein</topology>
    </subcellularLocation>
    <subcellularLocation>
        <location evidence="1">Golgi apparatus membrane</location>
        <topology evidence="1">Single-pass type II membrane protein</topology>
    </subcellularLocation>
</comment>
<dbReference type="SUPFAM" id="SSF51182">
    <property type="entry name" value="RmlC-like cupins"/>
    <property type="match status" value="1"/>
</dbReference>
<evidence type="ECO:0000256" key="3">
    <source>
        <dbReference type="ARBA" id="ARBA00004840"/>
    </source>
</evidence>
<dbReference type="EMBL" id="CP092624">
    <property type="protein sequence ID" value="UMM33510.1"/>
    <property type="molecule type" value="Genomic_DNA"/>
</dbReference>
<evidence type="ECO:0000256" key="14">
    <source>
        <dbReference type="ARBA" id="ARBA00023002"/>
    </source>
</evidence>
<evidence type="ECO:0000256" key="15">
    <source>
        <dbReference type="ARBA" id="ARBA00023004"/>
    </source>
</evidence>
<proteinExistence type="inferred from homology"/>
<protein>
    <recommendedName>
        <fullName evidence="6">protein xylosyltransferase</fullName>
        <ecNumber evidence="6">2.4.2.26</ecNumber>
    </recommendedName>
    <alternativeName>
        <fullName evidence="20">Peptide O-xylosyltransferase</fullName>
    </alternativeName>
</protein>
<keyword evidence="15" id="KW-0408">Iron</keyword>
<evidence type="ECO:0000256" key="20">
    <source>
        <dbReference type="ARBA" id="ARBA00042865"/>
    </source>
</evidence>
<feature type="domain" description="WSC" evidence="23">
    <location>
        <begin position="126"/>
        <end position="220"/>
    </location>
</feature>
<dbReference type="PROSITE" id="PS51212">
    <property type="entry name" value="WSC"/>
    <property type="match status" value="1"/>
</dbReference>
<keyword evidence="18" id="KW-1015">Disulfide bond</keyword>
<keyword evidence="10" id="KW-0479">Metal-binding</keyword>
<dbReference type="Pfam" id="PF01822">
    <property type="entry name" value="WSC"/>
    <property type="match status" value="1"/>
</dbReference>
<evidence type="ECO:0000256" key="2">
    <source>
        <dbReference type="ARBA" id="ARBA00004648"/>
    </source>
</evidence>
<dbReference type="GO" id="GO:0030158">
    <property type="term" value="F:protein xylosyltransferase activity"/>
    <property type="evidence" value="ECO:0007669"/>
    <property type="project" value="UniProtKB-EC"/>
</dbReference>
<evidence type="ECO:0000256" key="17">
    <source>
        <dbReference type="ARBA" id="ARBA00023136"/>
    </source>
</evidence>
<dbReference type="InterPro" id="IPR003406">
    <property type="entry name" value="Glyco_trans_14"/>
</dbReference>
<evidence type="ECO:0000256" key="16">
    <source>
        <dbReference type="ARBA" id="ARBA00023034"/>
    </source>
</evidence>
<evidence type="ECO:0000256" key="9">
    <source>
        <dbReference type="ARBA" id="ARBA00022692"/>
    </source>
</evidence>
<dbReference type="GO" id="GO:0030166">
    <property type="term" value="P:proteoglycan biosynthetic process"/>
    <property type="evidence" value="ECO:0007669"/>
    <property type="project" value="InterPro"/>
</dbReference>
<evidence type="ECO:0000259" key="23">
    <source>
        <dbReference type="PROSITE" id="PS51212"/>
    </source>
</evidence>
<name>A0AAE9EX85_CAEBR</name>
<evidence type="ECO:0000256" key="6">
    <source>
        <dbReference type="ARBA" id="ARBA00011972"/>
    </source>
</evidence>
<dbReference type="InterPro" id="IPR014710">
    <property type="entry name" value="RmlC-like_jellyroll"/>
</dbReference>
<dbReference type="GO" id="GO:0046872">
    <property type="term" value="F:metal ion binding"/>
    <property type="evidence" value="ECO:0007669"/>
    <property type="project" value="UniProtKB-KW"/>
</dbReference>
<evidence type="ECO:0000256" key="7">
    <source>
        <dbReference type="ARBA" id="ARBA00022676"/>
    </source>
</evidence>
<keyword evidence="8" id="KW-0808">Transferase</keyword>
<sequence length="1054" mass="121180">MKFLGPQFLIQMVVVGGVNTNYRHYALVIVLFFFLNVYLLYSAQNSVQIRKDEGETREKFQTPKVPLVDPISTCEIVDELAKSAISRATSPGCKSKLQLEACQLKNGTFSESFPQSTCSNHQDALIDQRIGCFLDKKDARVLKEFEYKFPQSNSKSTCRKNCYKAGFLYYGLEFGLECFCGNDVANATEIDSGECRNYKCPGAEDEFCGGFNAVEIFRTGLKNKIVMLKPKYLPPAENVSKPPIKILFLLQLNGRNERQVKRFLKSIYLPNHYYYIHVDKRQNYMYSEMAKIAEKVPNIHITSTRYSTIWGGASLLQMFQQVIRDSMEIEMFKDWDYIFNFSESDFPILPIQDFERLITEHQGKSFLASHGYNTGKFIQKQGFEFVFSECDQRMFRIGKREFPENLRIDGGSDWVGIHRDLAEYSISNEELPQKLRNTFESILLPLESFYHTLAFNSKFCDDIMMSNLRLTNWLRKQGCRCASLKQIVDWCGCSPLVFREDTKIKFEMQKAISKPTYFARKFDSMVDIEAIESAEQQSMSTSKIQMDQPTYHFAYANIFKFGIDKEKIAHRSLASFALNTIKSHEKMAKIVQIDALRAHHNAQIEIVMTVETQSGANFEFLIHRKSHVNLSTSGALEVDGYVLKDVVYGTKFEWKEEICREYMGFVTEKDTLHTRLEWSPTERVKKNGDKTSPEIEFQYRNGPEKIDKSIVKPYDSVFGGQFDSWDVGKRLSNLSTCPDFFVDVFSPSSSESPLATLRFSVYTEQNVDCHVAYLRDFFEIVDFCTSETACGEKIWSMSYPDPKSDIQTKMENPTRHFQMMLRRIAMMAKRFDGSPESVNIIHSVVANFDSSILRQFLPNRFSRVVHTMFSSVVPTTTTNKESSGIQYADIYKDEFCHVNAFGFAHAGLKIPLHDHPAENAVMKVFQGAVRIRSFTILEETFDEDYWEQEDGRPRLLVRYEGETVLSGGSEGRHSAALGPNIGNIHEVVSLEPHTYFCDFFFPPAASCNYYRPPPPSESLHVGQTLRLQQIRSPADFYCDIMEFPQFQKFNLSGE</sequence>
<dbReference type="GO" id="GO:0000139">
    <property type="term" value="C:Golgi membrane"/>
    <property type="evidence" value="ECO:0007669"/>
    <property type="project" value="UniProtKB-SubCell"/>
</dbReference>
<keyword evidence="7" id="KW-0328">Glycosyltransferase</keyword>
<keyword evidence="25" id="KW-1185">Reference proteome</keyword>
<keyword evidence="16" id="KW-0333">Golgi apparatus</keyword>
<dbReference type="InterPro" id="IPR011051">
    <property type="entry name" value="RmlC_Cupin_sf"/>
</dbReference>
<dbReference type="Gene3D" id="2.60.120.10">
    <property type="entry name" value="Jelly Rolls"/>
    <property type="match status" value="1"/>
</dbReference>
<evidence type="ECO:0000256" key="18">
    <source>
        <dbReference type="ARBA" id="ARBA00023157"/>
    </source>
</evidence>
<reference evidence="24 25" key="1">
    <citation type="submission" date="2022-04" db="EMBL/GenBank/DDBJ databases">
        <title>Chromosome-level reference genomes for two strains of Caenorhabditis briggsae: an improved platform for comparative genomics.</title>
        <authorList>
            <person name="Stevens L."/>
            <person name="Andersen E."/>
        </authorList>
    </citation>
    <scope>NUCLEOTIDE SEQUENCE [LARGE SCALE GENOMIC DNA]</scope>
    <source>
        <strain evidence="24">VX34</strain>
        <tissue evidence="24">Whole-organism</tissue>
    </source>
</reference>
<organism evidence="24 25">
    <name type="scientific">Caenorhabditis briggsae</name>
    <dbReference type="NCBI Taxonomy" id="6238"/>
    <lineage>
        <taxon>Eukaryota</taxon>
        <taxon>Metazoa</taxon>
        <taxon>Ecdysozoa</taxon>
        <taxon>Nematoda</taxon>
        <taxon>Chromadorea</taxon>
        <taxon>Rhabditida</taxon>
        <taxon>Rhabditina</taxon>
        <taxon>Rhabditomorpha</taxon>
        <taxon>Rhabditoidea</taxon>
        <taxon>Rhabditidae</taxon>
        <taxon>Peloderinae</taxon>
        <taxon>Caenorhabditis</taxon>
    </lineage>
</organism>
<dbReference type="AlphaFoldDB" id="A0AAE9EX85"/>
<evidence type="ECO:0000256" key="8">
    <source>
        <dbReference type="ARBA" id="ARBA00022679"/>
    </source>
</evidence>
<dbReference type="Pfam" id="PF02485">
    <property type="entry name" value="Branch"/>
    <property type="match status" value="1"/>
</dbReference>
<dbReference type="GO" id="GO:0005789">
    <property type="term" value="C:endoplasmic reticulum membrane"/>
    <property type="evidence" value="ECO:0007669"/>
    <property type="project" value="UniProtKB-SubCell"/>
</dbReference>
<dbReference type="InterPro" id="IPR002889">
    <property type="entry name" value="WSC_carb-bd"/>
</dbReference>
<keyword evidence="17 22" id="KW-0472">Membrane</keyword>
<evidence type="ECO:0000313" key="25">
    <source>
        <dbReference type="Proteomes" id="UP000829354"/>
    </source>
</evidence>
<evidence type="ECO:0000256" key="11">
    <source>
        <dbReference type="ARBA" id="ARBA00022824"/>
    </source>
</evidence>
<comment type="pathway">
    <text evidence="3">Glycan metabolism; chondroitin sulfate biosynthesis.</text>
</comment>
<comment type="similarity">
    <text evidence="5">Belongs to the glycosyltransferase 14 family. XylT subfamily.</text>
</comment>
<evidence type="ECO:0000256" key="12">
    <source>
        <dbReference type="ARBA" id="ARBA00022968"/>
    </source>
</evidence>
<keyword evidence="11" id="KW-0256">Endoplasmic reticulum</keyword>
<dbReference type="PANTHER" id="PTHR46025">
    <property type="entry name" value="XYLOSYLTRANSFERASE OXT"/>
    <property type="match status" value="1"/>
</dbReference>
<evidence type="ECO:0000256" key="21">
    <source>
        <dbReference type="ARBA" id="ARBA00047847"/>
    </source>
</evidence>
<dbReference type="GO" id="GO:0016702">
    <property type="term" value="F:oxidoreductase activity, acting on single donors with incorporation of molecular oxygen, incorporation of two atoms of oxygen"/>
    <property type="evidence" value="ECO:0007669"/>
    <property type="project" value="InterPro"/>
</dbReference>
<dbReference type="Pfam" id="PF07847">
    <property type="entry name" value="PCO_ADO"/>
    <property type="match status" value="1"/>
</dbReference>
<keyword evidence="13 22" id="KW-1133">Transmembrane helix</keyword>
<evidence type="ECO:0000256" key="22">
    <source>
        <dbReference type="SAM" id="Phobius"/>
    </source>
</evidence>
<evidence type="ECO:0000313" key="24">
    <source>
        <dbReference type="EMBL" id="UMM33510.1"/>
    </source>
</evidence>
<evidence type="ECO:0000256" key="1">
    <source>
        <dbReference type="ARBA" id="ARBA00004323"/>
    </source>
</evidence>
<feature type="transmembrane region" description="Helical" evidence="22">
    <location>
        <begin position="22"/>
        <end position="41"/>
    </location>
</feature>
<keyword evidence="9 22" id="KW-0812">Transmembrane</keyword>
<evidence type="ECO:0000256" key="5">
    <source>
        <dbReference type="ARBA" id="ARBA00010195"/>
    </source>
</evidence>
<dbReference type="InterPro" id="IPR012864">
    <property type="entry name" value="PCO/ADO"/>
</dbReference>
<keyword evidence="14" id="KW-0560">Oxidoreductase</keyword>
<dbReference type="PANTHER" id="PTHR46025:SF3">
    <property type="entry name" value="XYLOSYLTRANSFERASE OXT"/>
    <property type="match status" value="1"/>
</dbReference>
<comment type="pathway">
    <text evidence="4">Glycan metabolism; heparan sulfate biosynthesis.</text>
</comment>
<evidence type="ECO:0000256" key="19">
    <source>
        <dbReference type="ARBA" id="ARBA00023180"/>
    </source>
</evidence>
<keyword evidence="12" id="KW-0735">Signal-anchor</keyword>
<dbReference type="SMART" id="SM00321">
    <property type="entry name" value="WSC"/>
    <property type="match status" value="1"/>
</dbReference>
<dbReference type="Proteomes" id="UP000829354">
    <property type="component" value="Chromosome V"/>
</dbReference>
<dbReference type="InterPro" id="IPR043538">
    <property type="entry name" value="XYLT"/>
</dbReference>
<evidence type="ECO:0000256" key="10">
    <source>
        <dbReference type="ARBA" id="ARBA00022723"/>
    </source>
</evidence>
<keyword evidence="19" id="KW-0325">Glycoprotein</keyword>
<evidence type="ECO:0000256" key="4">
    <source>
        <dbReference type="ARBA" id="ARBA00005093"/>
    </source>
</evidence>
<comment type="catalytic activity">
    <reaction evidence="21">
        <text>UDP-alpha-D-xylose + L-seryl-[protein] = 3-O-(beta-D-xylosyl)-L-seryl-[protein] + UDP + H(+)</text>
        <dbReference type="Rhea" id="RHEA:50192"/>
        <dbReference type="Rhea" id="RHEA-COMP:9863"/>
        <dbReference type="Rhea" id="RHEA-COMP:12567"/>
        <dbReference type="ChEBI" id="CHEBI:15378"/>
        <dbReference type="ChEBI" id="CHEBI:29999"/>
        <dbReference type="ChEBI" id="CHEBI:57632"/>
        <dbReference type="ChEBI" id="CHEBI:58223"/>
        <dbReference type="ChEBI" id="CHEBI:132085"/>
        <dbReference type="EC" id="2.4.2.26"/>
    </reaction>
</comment>
<gene>
    <name evidence="24" type="ORF">L5515_006963</name>
</gene>